<evidence type="ECO:0000256" key="1">
    <source>
        <dbReference type="SAM" id="MobiDB-lite"/>
    </source>
</evidence>
<feature type="compositionally biased region" description="Polar residues" evidence="1">
    <location>
        <begin position="1061"/>
        <end position="1076"/>
    </location>
</feature>
<feature type="region of interest" description="Disordered" evidence="1">
    <location>
        <begin position="1315"/>
        <end position="1343"/>
    </location>
</feature>
<comment type="caution">
    <text evidence="3">The sequence shown here is derived from an EMBL/GenBank/DDBJ whole genome shotgun (WGS) entry which is preliminary data.</text>
</comment>
<evidence type="ECO:0000259" key="2">
    <source>
        <dbReference type="PROSITE" id="PS50829"/>
    </source>
</evidence>
<feature type="region of interest" description="Disordered" evidence="1">
    <location>
        <begin position="1402"/>
        <end position="1437"/>
    </location>
</feature>
<feature type="compositionally biased region" description="Polar residues" evidence="1">
    <location>
        <begin position="415"/>
        <end position="428"/>
    </location>
</feature>
<evidence type="ECO:0000313" key="3">
    <source>
        <dbReference type="EMBL" id="KAH7432895.1"/>
    </source>
</evidence>
<feature type="region of interest" description="Disordered" evidence="1">
    <location>
        <begin position="1564"/>
        <end position="1600"/>
    </location>
</feature>
<dbReference type="OrthoDB" id="6415790at2759"/>
<dbReference type="Gene3D" id="3.30.1490.40">
    <property type="match status" value="1"/>
</dbReference>
<sequence>MADVKPEIAAADDEVLDRDKDGLGSPGLDNASPGDPPISEGEEASNRTGMVMKTSIDPVDADSKDFPGPESLIPLSPQWLFSKHSDGKQMSPIELSQTPLSASNGNANDSVSRERWRPDGNRDADKRRDWWRTSSAEGDTSTGNRRERWREDERENSLLGRRERWKEGDVTDSRRTDRWADNSSVTRDPVEAKRVPLSERKSDSGREASHEARRDSKWNTRWGPEDKDKDSRRDKRSDADKDGEGYREKQHLNTNRGDNDREADTSNRDRWRPHSITIKSKGDMPTPLSSTPPKVSPGLVIGRGRSEVVSPGFTVGRGRASLSGISPSHAISPCIGSPPGVDRGDGGSVLRYPRAKLLDIYRVCSASFTSNNYPDGFNEVPQLTQWDPFEPLAFSAPDKDEEIVLEGILKGSVLSSGAAHSNPKDQGSNRARDNNNWNRARGRSGSKEDGMSEVTREDTLAGINLVSGHDSRSLSAKYAEGIKVGTNLNMASSINVEGIKKPDSISILSCGRYASSDSLGTSITRETALTSKSILHAGHESSHDVAGGNYNGKSEVLEKLNNMFLTKKHEVGSSSLSADKKRGLNSQVAPEELSLYYIDPQGEVQGPFPGVDIIDWFKAGFFGTDLLVRTADSPEGTPFLQLSKVMPHLQKPSQVLSGIDSCKGVLDFQKCNDKVPKEVFSSTFVQQLLPDHPSLQSVLGRSMSPGMVRNFPIEDGHLSIGGNFDGRRDLAGKLLGWDRASAVMKRTLSEGKGELQHARSEDLESLLAQHWSERGKVLPEITGLALQSSKNSSNRGNLLHGVPDALLPAVSSAHLERSWSDIPLGQETLPHRLPIEGLESFPMNQLHQMEHRIQQQLEQGLPFPQLLQHQQQQLAEQLLNPGHAHDINLHALQQLTSPQLSLRHLQHQQSYPGPLPEPTFDQLLRLQQQHHDTSHVYLDQILRQLPPIPGAEHLHGSPLLTEHLRKLEEASLTDLQAAQQFEQFFQRYSHELLQRQQEHVAVQHALLMQQQLSNPPEPCAPGAWEFDEVSQLLSSQISSPMHVQEYFHQQQLQRQAAFPSMQPSGASGAPDSQLQRSKSELHKLTELEMQKSLTSLLEGTSSLPADKLAQLQSEIAKFEAEMTQGVFELHAQNYQILNSQPDSSGEATAVRGWVSSNELDKRINEMLIKGGYNPSIFEQLSGKNELLVSSWQKDSLPLRNDSNAKTKLISDNHEESSEDALKDSNHSEELADQPKTEELSRILNCHSSFSGQGVNSPSRLFHEHQALAEKKHWDMDWSNAEEHPGRWLSRKELNNVHADASSNVPGAIGEGRAARPTVHNDGNDHADFKNIREGDLQQTKDDSVSSRLSMWSVDPKHANVRNPVKELEGVSQMIKDELERFPTSIHQETQGKMVGLPATGLHTGNTASSWQRSPSPSLPPIPTAPQHGMVKQSSIPGDDEFLWDQSNTESARQSSAERLTSWRESFGKRLNPSGGAHIPDVPRLPRLPSMPMEEAVKGLQGPKPAGDFAALKGQSSLTLADAKDFRDWCEQQINLRKGLHEASETTEAGSAFDALEADFLPQQETVASEGASDMGVTEIEEDFTGRDNENLSLVDPNSPE</sequence>
<dbReference type="InterPro" id="IPR035445">
    <property type="entry name" value="GYF-like_dom_sf"/>
</dbReference>
<feature type="compositionally biased region" description="Basic and acidic residues" evidence="1">
    <location>
        <begin position="445"/>
        <end position="454"/>
    </location>
</feature>
<feature type="compositionally biased region" description="Basic and acidic residues" evidence="1">
    <location>
        <begin position="1321"/>
        <end position="1343"/>
    </location>
</feature>
<dbReference type="Proteomes" id="UP000825935">
    <property type="component" value="Chromosome 7"/>
</dbReference>
<proteinExistence type="predicted"/>
<dbReference type="SMART" id="SM00444">
    <property type="entry name" value="GYF"/>
    <property type="match status" value="1"/>
</dbReference>
<organism evidence="3 4">
    <name type="scientific">Ceratopteris richardii</name>
    <name type="common">Triangle waterfern</name>
    <dbReference type="NCBI Taxonomy" id="49495"/>
    <lineage>
        <taxon>Eukaryota</taxon>
        <taxon>Viridiplantae</taxon>
        <taxon>Streptophyta</taxon>
        <taxon>Embryophyta</taxon>
        <taxon>Tracheophyta</taxon>
        <taxon>Polypodiopsida</taxon>
        <taxon>Polypodiidae</taxon>
        <taxon>Polypodiales</taxon>
        <taxon>Pteridineae</taxon>
        <taxon>Pteridaceae</taxon>
        <taxon>Parkerioideae</taxon>
        <taxon>Ceratopteris</taxon>
    </lineage>
</organism>
<dbReference type="PROSITE" id="PS50829">
    <property type="entry name" value="GYF"/>
    <property type="match status" value="1"/>
</dbReference>
<feature type="region of interest" description="Disordered" evidence="1">
    <location>
        <begin position="1202"/>
        <end position="1236"/>
    </location>
</feature>
<dbReference type="CDD" id="cd00072">
    <property type="entry name" value="GYF"/>
    <property type="match status" value="1"/>
</dbReference>
<keyword evidence="4" id="KW-1185">Reference proteome</keyword>
<dbReference type="PANTHER" id="PTHR46992:SF1">
    <property type="entry name" value="GYF DOMAIN-CONTAINING PROTEIN"/>
    <property type="match status" value="1"/>
</dbReference>
<dbReference type="EMBL" id="CM035412">
    <property type="protein sequence ID" value="KAH7432895.1"/>
    <property type="molecule type" value="Genomic_DNA"/>
</dbReference>
<feature type="compositionally biased region" description="Polar residues" evidence="1">
    <location>
        <begin position="1402"/>
        <end position="1412"/>
    </location>
</feature>
<feature type="region of interest" description="Disordered" evidence="1">
    <location>
        <begin position="415"/>
        <end position="454"/>
    </location>
</feature>
<reference evidence="3" key="1">
    <citation type="submission" date="2021-08" db="EMBL/GenBank/DDBJ databases">
        <title>WGS assembly of Ceratopteris richardii.</title>
        <authorList>
            <person name="Marchant D.B."/>
            <person name="Chen G."/>
            <person name="Jenkins J."/>
            <person name="Shu S."/>
            <person name="Leebens-Mack J."/>
            <person name="Grimwood J."/>
            <person name="Schmutz J."/>
            <person name="Soltis P."/>
            <person name="Soltis D."/>
            <person name="Chen Z.-H."/>
        </authorList>
    </citation>
    <scope>NUCLEOTIDE SEQUENCE</scope>
    <source>
        <strain evidence="3">Whitten #5841</strain>
        <tissue evidence="3">Leaf</tissue>
    </source>
</reference>
<gene>
    <name evidence="3" type="ORF">KP509_07G045100</name>
</gene>
<dbReference type="PANTHER" id="PTHR46992">
    <property type="entry name" value="GYF DOMAIN-CONTAINING PROTEIN"/>
    <property type="match status" value="1"/>
</dbReference>
<accession>A0A8T2UHD7</accession>
<dbReference type="InterPro" id="IPR003169">
    <property type="entry name" value="GYF"/>
</dbReference>
<feature type="region of interest" description="Disordered" evidence="1">
    <location>
        <begin position="1"/>
        <end position="301"/>
    </location>
</feature>
<feature type="compositionally biased region" description="Polar residues" evidence="1">
    <location>
        <begin position="94"/>
        <end position="110"/>
    </location>
</feature>
<protein>
    <recommendedName>
        <fullName evidence="2">GYF domain-containing protein</fullName>
    </recommendedName>
</protein>
<feature type="compositionally biased region" description="Polar residues" evidence="1">
    <location>
        <begin position="132"/>
        <end position="143"/>
    </location>
</feature>
<feature type="domain" description="GYF" evidence="2">
    <location>
        <begin position="592"/>
        <end position="643"/>
    </location>
</feature>
<dbReference type="SUPFAM" id="SSF55277">
    <property type="entry name" value="GYF domain"/>
    <property type="match status" value="1"/>
</dbReference>
<feature type="compositionally biased region" description="Basic and acidic residues" evidence="1">
    <location>
        <begin position="111"/>
        <end position="131"/>
    </location>
</feature>
<evidence type="ECO:0000313" key="4">
    <source>
        <dbReference type="Proteomes" id="UP000825935"/>
    </source>
</evidence>
<feature type="compositionally biased region" description="Basic and acidic residues" evidence="1">
    <location>
        <begin position="144"/>
        <end position="180"/>
    </location>
</feature>
<feature type="compositionally biased region" description="Basic and acidic residues" evidence="1">
    <location>
        <begin position="188"/>
        <end position="272"/>
    </location>
</feature>
<dbReference type="Pfam" id="PF02213">
    <property type="entry name" value="GYF"/>
    <property type="match status" value="1"/>
</dbReference>
<feature type="region of interest" description="Disordered" evidence="1">
    <location>
        <begin position="1054"/>
        <end position="1076"/>
    </location>
</feature>
<name>A0A8T2UHD7_CERRI</name>